<proteinExistence type="predicted"/>
<name>A0A8X6PHJ2_NEPPI</name>
<keyword evidence="3" id="KW-1185">Reference proteome</keyword>
<accession>A0A8X6PHJ2</accession>
<dbReference type="AlphaFoldDB" id="A0A8X6PHJ2"/>
<comment type="caution">
    <text evidence="2">The sequence shown here is derived from an EMBL/GenBank/DDBJ whole genome shotgun (WGS) entry which is preliminary data.</text>
</comment>
<evidence type="ECO:0000256" key="1">
    <source>
        <dbReference type="SAM" id="MobiDB-lite"/>
    </source>
</evidence>
<dbReference type="Proteomes" id="UP000887013">
    <property type="component" value="Unassembled WGS sequence"/>
</dbReference>
<feature type="region of interest" description="Disordered" evidence="1">
    <location>
        <begin position="1"/>
        <end position="29"/>
    </location>
</feature>
<feature type="compositionally biased region" description="Basic and acidic residues" evidence="1">
    <location>
        <begin position="12"/>
        <end position="29"/>
    </location>
</feature>
<protein>
    <submittedName>
        <fullName evidence="2">Uncharacterized protein</fullName>
    </submittedName>
</protein>
<evidence type="ECO:0000313" key="2">
    <source>
        <dbReference type="EMBL" id="GFT67650.1"/>
    </source>
</evidence>
<sequence length="118" mass="13889">MSSFSPHPPAQKKVDKVSSKPGKEGEQHKATLCRKKIIDFEEKKRKEYLVNVILQDCLYIRSKWRVREIQRWLETPAYQIPNVSTGEKSGGCPRLLWDMLEKHKDKKQKSMCHQELSH</sequence>
<dbReference type="EMBL" id="BMAW01115783">
    <property type="protein sequence ID" value="GFT67650.1"/>
    <property type="molecule type" value="Genomic_DNA"/>
</dbReference>
<evidence type="ECO:0000313" key="3">
    <source>
        <dbReference type="Proteomes" id="UP000887013"/>
    </source>
</evidence>
<organism evidence="2 3">
    <name type="scientific">Nephila pilipes</name>
    <name type="common">Giant wood spider</name>
    <name type="synonym">Nephila maculata</name>
    <dbReference type="NCBI Taxonomy" id="299642"/>
    <lineage>
        <taxon>Eukaryota</taxon>
        <taxon>Metazoa</taxon>
        <taxon>Ecdysozoa</taxon>
        <taxon>Arthropoda</taxon>
        <taxon>Chelicerata</taxon>
        <taxon>Arachnida</taxon>
        <taxon>Araneae</taxon>
        <taxon>Araneomorphae</taxon>
        <taxon>Entelegynae</taxon>
        <taxon>Araneoidea</taxon>
        <taxon>Nephilidae</taxon>
        <taxon>Nephila</taxon>
    </lineage>
</organism>
<gene>
    <name evidence="2" type="ORF">NPIL_299711</name>
</gene>
<reference evidence="2" key="1">
    <citation type="submission" date="2020-08" db="EMBL/GenBank/DDBJ databases">
        <title>Multicomponent nature underlies the extraordinary mechanical properties of spider dragline silk.</title>
        <authorList>
            <person name="Kono N."/>
            <person name="Nakamura H."/>
            <person name="Mori M."/>
            <person name="Yoshida Y."/>
            <person name="Ohtoshi R."/>
            <person name="Malay A.D."/>
            <person name="Moran D.A.P."/>
            <person name="Tomita M."/>
            <person name="Numata K."/>
            <person name="Arakawa K."/>
        </authorList>
    </citation>
    <scope>NUCLEOTIDE SEQUENCE</scope>
</reference>